<dbReference type="NCBIfam" id="NF006540">
    <property type="entry name" value="PRK09034.1"/>
    <property type="match status" value="1"/>
</dbReference>
<dbReference type="UniPathway" id="UPA00050">
    <property type="reaction ID" value="UER00461"/>
</dbReference>
<dbReference type="InterPro" id="IPR054352">
    <property type="entry name" value="ACT_Aspartokinase"/>
</dbReference>
<keyword evidence="16" id="KW-1185">Reference proteome</keyword>
<dbReference type="GO" id="GO:0004072">
    <property type="term" value="F:aspartate kinase activity"/>
    <property type="evidence" value="ECO:0007669"/>
    <property type="project" value="UniProtKB-EC"/>
</dbReference>
<reference evidence="15 16" key="1">
    <citation type="submission" date="2019-08" db="EMBL/GenBank/DDBJ databases">
        <title>In-depth cultivation of the pig gut microbiome towards novel bacterial diversity and tailored functional studies.</title>
        <authorList>
            <person name="Wylensek D."/>
            <person name="Hitch T.C.A."/>
            <person name="Clavel T."/>
        </authorList>
    </citation>
    <scope>NUCLEOTIDE SEQUENCE [LARGE SCALE GENOMIC DNA]</scope>
    <source>
        <strain evidence="15 16">Bifido-178-WT-2B</strain>
    </source>
</reference>
<comment type="pathway">
    <text evidence="2 12">Amino-acid biosynthesis; L-lysine biosynthesis via DAP pathway; (S)-tetrahydrodipicolinate from L-aspartate: step 1/4.</text>
</comment>
<dbReference type="InterPro" id="IPR018042">
    <property type="entry name" value="Aspartate_kinase_CS"/>
</dbReference>
<comment type="pathway">
    <text evidence="12">Amino-acid biosynthesis; L-methionine biosynthesis via de novo pathway; L-homoserine from L-aspartate: step 1/3.</text>
</comment>
<comment type="function">
    <text evidence="1">Catalyzes the phosphorylation of the beta-carboxyl group of aspartic acid with ATP to yield 4-phospho-L-aspartate, which is involved in the branched biosynthetic pathway leading to the biosynthesis of amino acids threonine, isoleucine and methionine.</text>
</comment>
<dbReference type="UniPathway" id="UPA00034">
    <property type="reaction ID" value="UER00015"/>
</dbReference>
<dbReference type="Pfam" id="PF00696">
    <property type="entry name" value="AA_kinase"/>
    <property type="match status" value="1"/>
</dbReference>
<dbReference type="InterPro" id="IPR036393">
    <property type="entry name" value="AceGlu_kinase-like_sf"/>
</dbReference>
<name>A0A6A8MC13_9LACO</name>
<feature type="binding site" evidence="10">
    <location>
        <begin position="206"/>
        <end position="207"/>
    </location>
    <ligand>
        <name>ATP</name>
        <dbReference type="ChEBI" id="CHEBI:30616"/>
    </ligand>
</feature>
<comment type="similarity">
    <text evidence="3 11">Belongs to the aspartokinase family.</text>
</comment>
<dbReference type="Gene3D" id="3.40.1160.10">
    <property type="entry name" value="Acetylglutamate kinase-like"/>
    <property type="match status" value="1"/>
</dbReference>
<dbReference type="Proteomes" id="UP000438120">
    <property type="component" value="Unassembled WGS sequence"/>
</dbReference>
<dbReference type="EC" id="2.7.2.4" evidence="11"/>
<feature type="domain" description="Aspartate/glutamate/uridylate kinase" evidence="13">
    <location>
        <begin position="1"/>
        <end position="263"/>
    </location>
</feature>
<dbReference type="PIRSF" id="PIRSF000726">
    <property type="entry name" value="Asp_kin"/>
    <property type="match status" value="1"/>
</dbReference>
<evidence type="ECO:0000313" key="15">
    <source>
        <dbReference type="EMBL" id="MST86421.1"/>
    </source>
</evidence>
<comment type="pathway">
    <text evidence="12">Amino-acid biosynthesis; L-threonine biosynthesis; L-threonine from L-aspartate: step 1/5.</text>
</comment>
<feature type="binding site" evidence="10">
    <location>
        <begin position="6"/>
        <end position="9"/>
    </location>
    <ligand>
        <name>ATP</name>
        <dbReference type="ChEBI" id="CHEBI:30616"/>
    </ligand>
</feature>
<feature type="binding site" evidence="10">
    <location>
        <position position="217"/>
    </location>
    <ligand>
        <name>ATP</name>
        <dbReference type="ChEBI" id="CHEBI:30616"/>
    </ligand>
</feature>
<proteinExistence type="inferred from homology"/>
<dbReference type="UniPathway" id="UPA00051">
    <property type="reaction ID" value="UER00462"/>
</dbReference>
<evidence type="ECO:0000259" key="13">
    <source>
        <dbReference type="Pfam" id="PF00696"/>
    </source>
</evidence>
<evidence type="ECO:0000259" key="14">
    <source>
        <dbReference type="Pfam" id="PF22468"/>
    </source>
</evidence>
<dbReference type="InterPro" id="IPR001048">
    <property type="entry name" value="Asp/Glu/Uridylate_kinase"/>
</dbReference>
<dbReference type="AlphaFoldDB" id="A0A6A8MC13"/>
<dbReference type="RefSeq" id="WP_326831976.1">
    <property type="nucleotide sequence ID" value="NZ_VUMX01000003.1"/>
</dbReference>
<protein>
    <recommendedName>
        <fullName evidence="11">Aspartokinase</fullName>
        <ecNumber evidence="11">2.7.2.4</ecNumber>
    </recommendedName>
</protein>
<feature type="binding site" evidence="10">
    <location>
        <position position="50"/>
    </location>
    <ligand>
        <name>substrate</name>
    </ligand>
</feature>
<evidence type="ECO:0000256" key="4">
    <source>
        <dbReference type="ARBA" id="ARBA00022679"/>
    </source>
</evidence>
<dbReference type="EMBL" id="VUMX01000003">
    <property type="protein sequence ID" value="MST86421.1"/>
    <property type="molecule type" value="Genomic_DNA"/>
</dbReference>
<evidence type="ECO:0000256" key="11">
    <source>
        <dbReference type="RuleBase" id="RU003448"/>
    </source>
</evidence>
<dbReference type="InterPro" id="IPR045865">
    <property type="entry name" value="ACT-like_dom_sf"/>
</dbReference>
<evidence type="ECO:0000256" key="8">
    <source>
        <dbReference type="ARBA" id="ARBA00022915"/>
    </source>
</evidence>
<evidence type="ECO:0000256" key="6">
    <source>
        <dbReference type="ARBA" id="ARBA00022777"/>
    </source>
</evidence>
<gene>
    <name evidence="15" type="ORF">FYJ62_01835</name>
</gene>
<evidence type="ECO:0000256" key="7">
    <source>
        <dbReference type="ARBA" id="ARBA00022840"/>
    </source>
</evidence>
<keyword evidence="5 10" id="KW-0547">Nucleotide-binding</keyword>
<keyword evidence="6 11" id="KW-0418">Kinase</keyword>
<dbReference type="SUPFAM" id="SSF53633">
    <property type="entry name" value="Carbamate kinase-like"/>
    <property type="match status" value="1"/>
</dbReference>
<evidence type="ECO:0000256" key="1">
    <source>
        <dbReference type="ARBA" id="ARBA00003121"/>
    </source>
</evidence>
<evidence type="ECO:0000256" key="5">
    <source>
        <dbReference type="ARBA" id="ARBA00022741"/>
    </source>
</evidence>
<dbReference type="PROSITE" id="PS00324">
    <property type="entry name" value="ASPARTOKINASE"/>
    <property type="match status" value="1"/>
</dbReference>
<comment type="caution">
    <text evidence="15">The sequence shown here is derived from an EMBL/GenBank/DDBJ whole genome shotgun (WGS) entry which is preliminary data.</text>
</comment>
<organism evidence="15 16">
    <name type="scientific">Lactobacillus porci</name>
    <dbReference type="NCBI Taxonomy" id="2012477"/>
    <lineage>
        <taxon>Bacteria</taxon>
        <taxon>Bacillati</taxon>
        <taxon>Bacillota</taxon>
        <taxon>Bacilli</taxon>
        <taxon>Lactobacillales</taxon>
        <taxon>Lactobacillaceae</taxon>
        <taxon>Lactobacillus</taxon>
    </lineage>
</organism>
<evidence type="ECO:0000256" key="9">
    <source>
        <dbReference type="ARBA" id="ARBA00047872"/>
    </source>
</evidence>
<dbReference type="PANTHER" id="PTHR21499">
    <property type="entry name" value="ASPARTATE KINASE"/>
    <property type="match status" value="1"/>
</dbReference>
<dbReference type="InterPro" id="IPR005260">
    <property type="entry name" value="Asp_kin_monofn"/>
</dbReference>
<dbReference type="NCBIfam" id="TIGR00657">
    <property type="entry name" value="asp_kinases"/>
    <property type="match status" value="1"/>
</dbReference>
<dbReference type="GO" id="GO:0009090">
    <property type="term" value="P:homoserine biosynthetic process"/>
    <property type="evidence" value="ECO:0007669"/>
    <property type="project" value="TreeGrafter"/>
</dbReference>
<accession>A0A6A8MC13</accession>
<dbReference type="InterPro" id="IPR001341">
    <property type="entry name" value="Asp_kinase"/>
</dbReference>
<dbReference type="GO" id="GO:0019877">
    <property type="term" value="P:diaminopimelate biosynthetic process"/>
    <property type="evidence" value="ECO:0007669"/>
    <property type="project" value="UniProtKB-KW"/>
</dbReference>
<dbReference type="GO" id="GO:0009088">
    <property type="term" value="P:threonine biosynthetic process"/>
    <property type="evidence" value="ECO:0007669"/>
    <property type="project" value="UniProtKB-UniPathway"/>
</dbReference>
<evidence type="ECO:0000256" key="2">
    <source>
        <dbReference type="ARBA" id="ARBA00004766"/>
    </source>
</evidence>
<dbReference type="Gene3D" id="3.30.2130.10">
    <property type="entry name" value="VC0802-like"/>
    <property type="match status" value="1"/>
</dbReference>
<dbReference type="GO" id="GO:0005524">
    <property type="term" value="F:ATP binding"/>
    <property type="evidence" value="ECO:0007669"/>
    <property type="project" value="UniProtKB-KW"/>
</dbReference>
<keyword evidence="4 11" id="KW-0808">Transferase</keyword>
<evidence type="ECO:0000256" key="10">
    <source>
        <dbReference type="PIRSR" id="PIRSR000726-1"/>
    </source>
</evidence>
<keyword evidence="12" id="KW-0028">Amino-acid biosynthesis</keyword>
<dbReference type="Pfam" id="PF22468">
    <property type="entry name" value="ACT_9"/>
    <property type="match status" value="1"/>
</dbReference>
<keyword evidence="8" id="KW-0220">Diaminopimelate biosynthesis</keyword>
<evidence type="ECO:0000313" key="16">
    <source>
        <dbReference type="Proteomes" id="UP000438120"/>
    </source>
</evidence>
<comment type="catalytic activity">
    <reaction evidence="9 11">
        <text>L-aspartate + ATP = 4-phospho-L-aspartate + ADP</text>
        <dbReference type="Rhea" id="RHEA:23776"/>
        <dbReference type="ChEBI" id="CHEBI:29991"/>
        <dbReference type="ChEBI" id="CHEBI:30616"/>
        <dbReference type="ChEBI" id="CHEBI:57535"/>
        <dbReference type="ChEBI" id="CHEBI:456216"/>
        <dbReference type="EC" id="2.7.2.4"/>
    </reaction>
</comment>
<evidence type="ECO:0000256" key="12">
    <source>
        <dbReference type="RuleBase" id="RU004249"/>
    </source>
</evidence>
<feature type="domain" description="Aspartokinase ACT" evidence="14">
    <location>
        <begin position="378"/>
        <end position="438"/>
    </location>
</feature>
<feature type="binding site" evidence="10">
    <location>
        <position position="212"/>
    </location>
    <ligand>
        <name>ATP</name>
        <dbReference type="ChEBI" id="CHEBI:30616"/>
    </ligand>
</feature>
<dbReference type="GO" id="GO:0005829">
    <property type="term" value="C:cytosol"/>
    <property type="evidence" value="ECO:0007669"/>
    <property type="project" value="TreeGrafter"/>
</dbReference>
<keyword evidence="7 10" id="KW-0067">ATP-binding</keyword>
<dbReference type="SUPFAM" id="SSF55021">
    <property type="entry name" value="ACT-like"/>
    <property type="match status" value="2"/>
</dbReference>
<dbReference type="PANTHER" id="PTHR21499:SF67">
    <property type="entry name" value="ASPARTOKINASE 3"/>
    <property type="match status" value="1"/>
</dbReference>
<sequence length="448" mass="50160">MMKVVKFGGSSVANSEQFAKVKKIIDADPSRRFIVTSACGKSSNEDHKVTDLLYLCAAHLNYGVSYHEIFQMIVTKYMEIKNSLGLKLDLGKEFQKIRANITSDLNLDYLVSRGEYLTGLCLAEYLDADFVDAADVIAFNFDGSINMKKTAELVRAKVDISRRVVIPGFYGCLPNGVIKVMSRGGSDITGAVLANIFDVDVYENWTDVSGFYVADPRIVKNPLQIPRVTYSELRQMSYMGANVLHDDAVFPVREKNIPINVRNTNFPENPGTLIRNDFTEDDERDAPPVITGITGRKDFTVITLVKSHASAEPGFLRRVFSIFEKYQISLESVPTTVDTFSVVVRTKAIERKLYEILGELKAELHFDDVRVDQHLAMVAVVGRAMKNMPGMSGRILSELGAKQINIRTITQSCDELSIVIGVDNRDFYKAIQAIYNKFINEERQGLSE</sequence>
<dbReference type="GO" id="GO:0009089">
    <property type="term" value="P:lysine biosynthetic process via diaminopimelate"/>
    <property type="evidence" value="ECO:0007669"/>
    <property type="project" value="UniProtKB-UniPathway"/>
</dbReference>
<feature type="binding site" evidence="10">
    <location>
        <position position="115"/>
    </location>
    <ligand>
        <name>substrate</name>
    </ligand>
</feature>
<evidence type="ECO:0000256" key="3">
    <source>
        <dbReference type="ARBA" id="ARBA00010122"/>
    </source>
</evidence>
<dbReference type="CDD" id="cd04890">
    <property type="entry name" value="ACT_AK-like_1"/>
    <property type="match status" value="1"/>
</dbReference>